<dbReference type="GO" id="GO:0048511">
    <property type="term" value="P:rhythmic process"/>
    <property type="evidence" value="ECO:0007669"/>
    <property type="project" value="UniProtKB-KW"/>
</dbReference>
<dbReference type="InterPro" id="IPR056520">
    <property type="entry name" value="ARM_KDM8_N"/>
</dbReference>
<protein>
    <recommendedName>
        <fullName evidence="13">JmjC domain-containing protein 5</fullName>
    </recommendedName>
</protein>
<gene>
    <name evidence="15" type="primary">RvY_02754-1</name>
    <name evidence="15" type="synonym">RvY_02754.1</name>
    <name evidence="15" type="ORF">RvY_02754</name>
</gene>
<accession>A0A1D1UVD0</accession>
<evidence type="ECO:0000256" key="9">
    <source>
        <dbReference type="ARBA" id="ARBA00023108"/>
    </source>
</evidence>
<name>A0A1D1UVD0_RAMVA</name>
<keyword evidence="11" id="KW-0539">Nucleus</keyword>
<keyword evidence="3" id="KW-0479">Metal-binding</keyword>
<evidence type="ECO:0000256" key="8">
    <source>
        <dbReference type="ARBA" id="ARBA00023015"/>
    </source>
</evidence>
<reference evidence="15 16" key="1">
    <citation type="journal article" date="2016" name="Nat. Commun.">
        <title>Extremotolerant tardigrade genome and improved radiotolerance of human cultured cells by tardigrade-unique protein.</title>
        <authorList>
            <person name="Hashimoto T."/>
            <person name="Horikawa D.D."/>
            <person name="Saito Y."/>
            <person name="Kuwahara H."/>
            <person name="Kozuka-Hata H."/>
            <person name="Shin-I T."/>
            <person name="Minakuchi Y."/>
            <person name="Ohishi K."/>
            <person name="Motoyama A."/>
            <person name="Aizu T."/>
            <person name="Enomoto A."/>
            <person name="Kondo K."/>
            <person name="Tanaka S."/>
            <person name="Hara Y."/>
            <person name="Koshikawa S."/>
            <person name="Sagara H."/>
            <person name="Miura T."/>
            <person name="Yokobori S."/>
            <person name="Miyagawa K."/>
            <person name="Suzuki Y."/>
            <person name="Kubo T."/>
            <person name="Oyama M."/>
            <person name="Kohara Y."/>
            <person name="Fujiyama A."/>
            <person name="Arakawa K."/>
            <person name="Katayama T."/>
            <person name="Toyoda A."/>
            <person name="Kunieda T."/>
        </authorList>
    </citation>
    <scope>NUCLEOTIDE SEQUENCE [LARGE SCALE GENOMIC DNA]</scope>
    <source>
        <strain evidence="15 16">YOKOZUNA-1</strain>
    </source>
</reference>
<dbReference type="PANTHER" id="PTHR12461:SF106">
    <property type="entry name" value="BIFUNCTIONAL PEPTIDASE AND ARGINYL-HYDROXYLASE JMJD5"/>
    <property type="match status" value="1"/>
</dbReference>
<comment type="caution">
    <text evidence="15">The sequence shown here is derived from an EMBL/GenBank/DDBJ whole genome shotgun (WGS) entry which is preliminary data.</text>
</comment>
<keyword evidence="16" id="KW-1185">Reference proteome</keyword>
<dbReference type="SMART" id="SM00558">
    <property type="entry name" value="JmjC"/>
    <property type="match status" value="1"/>
</dbReference>
<evidence type="ECO:0000256" key="1">
    <source>
        <dbReference type="ARBA" id="ARBA00001954"/>
    </source>
</evidence>
<evidence type="ECO:0000256" key="6">
    <source>
        <dbReference type="ARBA" id="ARBA00023002"/>
    </source>
</evidence>
<comment type="cofactor">
    <cofactor evidence="1">
        <name>Fe(2+)</name>
        <dbReference type="ChEBI" id="CHEBI:29033"/>
    </cofactor>
</comment>
<evidence type="ECO:0000313" key="15">
    <source>
        <dbReference type="EMBL" id="GAU90323.1"/>
    </source>
</evidence>
<evidence type="ECO:0000259" key="14">
    <source>
        <dbReference type="PROSITE" id="PS51184"/>
    </source>
</evidence>
<keyword evidence="10" id="KW-0804">Transcription</keyword>
<organism evidence="15 16">
    <name type="scientific">Ramazzottius varieornatus</name>
    <name type="common">Water bear</name>
    <name type="synonym">Tardigrade</name>
    <dbReference type="NCBI Taxonomy" id="947166"/>
    <lineage>
        <taxon>Eukaryota</taxon>
        <taxon>Metazoa</taxon>
        <taxon>Ecdysozoa</taxon>
        <taxon>Tardigrada</taxon>
        <taxon>Eutardigrada</taxon>
        <taxon>Parachela</taxon>
        <taxon>Hypsibioidea</taxon>
        <taxon>Ramazzottiidae</taxon>
        <taxon>Ramazzottius</taxon>
    </lineage>
</organism>
<evidence type="ECO:0000256" key="4">
    <source>
        <dbReference type="ARBA" id="ARBA00022853"/>
    </source>
</evidence>
<dbReference type="CDD" id="cd02208">
    <property type="entry name" value="cupin_RmlC-like"/>
    <property type="match status" value="1"/>
</dbReference>
<dbReference type="EMBL" id="BDGG01000001">
    <property type="protein sequence ID" value="GAU90323.1"/>
    <property type="molecule type" value="Genomic_DNA"/>
</dbReference>
<sequence>MLATGKKILCVRDGDATDYALDILDPKVLGRTVIAQCQKTLDATLDFSTSSNIALEDSEALLLYAWQELNTGKWASVDGNWHKVYAAASWMKAVSYFRCNMDSPTVWSDIVKLCDMGHLMGGDVWNGILIRTISNAEEFIQSQTKQISDSTPESSVAPLKRLKASLRPSIQYLIPEVCQPYLSDFQDLHFRQKRSVVLKHCMDDWPALEKWSPEYIRQLCGSRTVPVEIGRRYTDDDWTQELMTIGAFIDKYIYMKDNPEHKIAYLAQHDLFSQAPVLKEDIAPPDYIAFCGDDDPDMNAWFGPEGTVSPLHYDPKHNFLCQVMGEKYVRLYSESQTEFLYPHAPGMLNNTSQVDVENPDLSQFPAFEKASFYEYILEPGDILYIPPREWHFIRSLSISFSVSFWFNESKSGSTSNL</sequence>
<evidence type="ECO:0000313" key="16">
    <source>
        <dbReference type="Proteomes" id="UP000186922"/>
    </source>
</evidence>
<keyword evidence="4" id="KW-0156">Chromatin regulator</keyword>
<dbReference type="Proteomes" id="UP000186922">
    <property type="component" value="Unassembled WGS sequence"/>
</dbReference>
<dbReference type="Gene3D" id="2.60.120.650">
    <property type="entry name" value="Cupin"/>
    <property type="match status" value="1"/>
</dbReference>
<feature type="domain" description="JmjC" evidence="14">
    <location>
        <begin position="264"/>
        <end position="417"/>
    </location>
</feature>
<evidence type="ECO:0000256" key="10">
    <source>
        <dbReference type="ARBA" id="ARBA00023163"/>
    </source>
</evidence>
<evidence type="ECO:0000256" key="12">
    <source>
        <dbReference type="ARBA" id="ARBA00023306"/>
    </source>
</evidence>
<evidence type="ECO:0000256" key="11">
    <source>
        <dbReference type="ARBA" id="ARBA00023242"/>
    </source>
</evidence>
<keyword evidence="9" id="KW-0090">Biological rhythms</keyword>
<evidence type="ECO:0000256" key="3">
    <source>
        <dbReference type="ARBA" id="ARBA00022723"/>
    </source>
</evidence>
<evidence type="ECO:0000256" key="2">
    <source>
        <dbReference type="ARBA" id="ARBA00004123"/>
    </source>
</evidence>
<evidence type="ECO:0000256" key="13">
    <source>
        <dbReference type="ARBA" id="ARBA00049800"/>
    </source>
</evidence>
<evidence type="ECO:0000256" key="7">
    <source>
        <dbReference type="ARBA" id="ARBA00023004"/>
    </source>
</evidence>
<dbReference type="OrthoDB" id="47172at2759"/>
<keyword evidence="8" id="KW-0805">Transcription regulation</keyword>
<dbReference type="GO" id="GO:0005634">
    <property type="term" value="C:nucleus"/>
    <property type="evidence" value="ECO:0007669"/>
    <property type="project" value="UniProtKB-SubCell"/>
</dbReference>
<proteinExistence type="predicted"/>
<dbReference type="GO" id="GO:0046872">
    <property type="term" value="F:metal ion binding"/>
    <property type="evidence" value="ECO:0007669"/>
    <property type="project" value="UniProtKB-KW"/>
</dbReference>
<keyword evidence="5" id="KW-0223">Dioxygenase</keyword>
<dbReference type="STRING" id="947166.A0A1D1UVD0"/>
<dbReference type="Pfam" id="PF13621">
    <property type="entry name" value="Cupin_8"/>
    <property type="match status" value="1"/>
</dbReference>
<dbReference type="AlphaFoldDB" id="A0A1D1UVD0"/>
<dbReference type="Pfam" id="PF24472">
    <property type="entry name" value="ARM_KDM8_N"/>
    <property type="match status" value="1"/>
</dbReference>
<dbReference type="PANTHER" id="PTHR12461">
    <property type="entry name" value="HYPOXIA-INDUCIBLE FACTOR 1 ALPHA INHIBITOR-RELATED"/>
    <property type="match status" value="1"/>
</dbReference>
<keyword evidence="7" id="KW-0408">Iron</keyword>
<evidence type="ECO:0000256" key="5">
    <source>
        <dbReference type="ARBA" id="ARBA00022964"/>
    </source>
</evidence>
<dbReference type="GO" id="GO:0051864">
    <property type="term" value="F:histone H3K36 demethylase activity"/>
    <property type="evidence" value="ECO:0007669"/>
    <property type="project" value="TreeGrafter"/>
</dbReference>
<dbReference type="InterPro" id="IPR003347">
    <property type="entry name" value="JmjC_dom"/>
</dbReference>
<keyword evidence="6" id="KW-0560">Oxidoreductase</keyword>
<dbReference type="PROSITE" id="PS51184">
    <property type="entry name" value="JMJC"/>
    <property type="match status" value="1"/>
</dbReference>
<comment type="subcellular location">
    <subcellularLocation>
        <location evidence="2">Nucleus</location>
    </subcellularLocation>
</comment>
<keyword evidence="12" id="KW-0131">Cell cycle</keyword>
<dbReference type="InterPro" id="IPR041667">
    <property type="entry name" value="Cupin_8"/>
</dbReference>
<dbReference type="SUPFAM" id="SSF51197">
    <property type="entry name" value="Clavaminate synthase-like"/>
    <property type="match status" value="1"/>
</dbReference>